<keyword evidence="3" id="KW-1185">Reference proteome</keyword>
<accession>A0ABW8U5N2</accession>
<organism evidence="2 3">
    <name type="scientific">Moraxella oculi</name>
    <dbReference type="NCBI Taxonomy" id="2940516"/>
    <lineage>
        <taxon>Bacteria</taxon>
        <taxon>Pseudomonadati</taxon>
        <taxon>Pseudomonadota</taxon>
        <taxon>Gammaproteobacteria</taxon>
        <taxon>Moraxellales</taxon>
        <taxon>Moraxellaceae</taxon>
        <taxon>Moraxella</taxon>
    </lineage>
</organism>
<protein>
    <recommendedName>
        <fullName evidence="4">C-type lysozyme inhibitor domain-containing protein</fullName>
    </recommendedName>
</protein>
<proteinExistence type="predicted"/>
<name>A0ABW8U5N2_9GAMM</name>
<evidence type="ECO:0000313" key="3">
    <source>
        <dbReference type="Proteomes" id="UP001624684"/>
    </source>
</evidence>
<comment type="caution">
    <text evidence="2">The sequence shown here is derived from an EMBL/GenBank/DDBJ whole genome shotgun (WGS) entry which is preliminary data.</text>
</comment>
<feature type="chain" id="PRO_5046560159" description="C-type lysozyme inhibitor domain-containing protein" evidence="1">
    <location>
        <begin position="27"/>
        <end position="156"/>
    </location>
</feature>
<dbReference type="RefSeq" id="WP_407068861.1">
    <property type="nucleotide sequence ID" value="NZ_JBJJXE010000004.1"/>
</dbReference>
<evidence type="ECO:0008006" key="4">
    <source>
        <dbReference type="Google" id="ProtNLM"/>
    </source>
</evidence>
<reference evidence="2 3" key="1">
    <citation type="submission" date="2024-11" db="EMBL/GenBank/DDBJ databases">
        <title>First Report of Moraxella oculi in Brazil in an Infectious Bovine Keratoconjunctivitis Outbreak.</title>
        <authorList>
            <person name="Carvalho C.V."/>
            <person name="Domingues R."/>
            <person name="Coutinho C."/>
            <person name="Honorio N.T.B.S."/>
            <person name="Faza D.R.L.R."/>
            <person name="Carvalho W.A."/>
            <person name="Machado A.B.F."/>
            <person name="Martins M.F."/>
            <person name="Gaspar E.B."/>
        </authorList>
    </citation>
    <scope>NUCLEOTIDE SEQUENCE [LARGE SCALE GENOMIC DNA]</scope>
    <source>
        <strain evidence="2 3">2117LE</strain>
    </source>
</reference>
<feature type="signal peptide" evidence="1">
    <location>
        <begin position="1"/>
        <end position="26"/>
    </location>
</feature>
<dbReference type="Proteomes" id="UP001624684">
    <property type="component" value="Unassembled WGS sequence"/>
</dbReference>
<evidence type="ECO:0000256" key="1">
    <source>
        <dbReference type="SAM" id="SignalP"/>
    </source>
</evidence>
<dbReference type="PROSITE" id="PS51257">
    <property type="entry name" value="PROKAR_LIPOPROTEIN"/>
    <property type="match status" value="1"/>
</dbReference>
<gene>
    <name evidence="2" type="ORF">ACJHVH_04065</name>
</gene>
<sequence>MNKQRSAKIYTLPLIALLGLSLVACQKSNDQPAEEVNTTNTTEVVKDTEYHHDDVHETHDHDHEDHDEHEHHHALGDEYQCNDGKSVQISVHKHTDGDIEAHATLDDITYDLEPKGDNKYHTDDGFDDKDMTLTMNADKAVFIDKDGATLLSCKKS</sequence>
<evidence type="ECO:0000313" key="2">
    <source>
        <dbReference type="EMBL" id="MFL1732175.1"/>
    </source>
</evidence>
<keyword evidence="1" id="KW-0732">Signal</keyword>
<dbReference type="EMBL" id="JBJJXE010000004">
    <property type="protein sequence ID" value="MFL1732175.1"/>
    <property type="molecule type" value="Genomic_DNA"/>
</dbReference>